<dbReference type="Proteomes" id="UP001235939">
    <property type="component" value="Chromosome 04"/>
</dbReference>
<gene>
    <name evidence="1" type="ORF">LAZ67_4001840</name>
</gene>
<dbReference type="InterPro" id="IPR052709">
    <property type="entry name" value="Transposase-MT_Hybrid"/>
</dbReference>
<dbReference type="Gene3D" id="3.30.420.10">
    <property type="entry name" value="Ribonuclease H-like superfamily/Ribonuclease H"/>
    <property type="match status" value="1"/>
</dbReference>
<evidence type="ECO:0000313" key="2">
    <source>
        <dbReference type="Proteomes" id="UP001235939"/>
    </source>
</evidence>
<accession>A0ABY6KFC4</accession>
<proteinExistence type="predicted"/>
<dbReference type="EMBL" id="CP092866">
    <property type="protein sequence ID" value="UYV66482.1"/>
    <property type="molecule type" value="Genomic_DNA"/>
</dbReference>
<name>A0ABY6KFC4_9ARAC</name>
<dbReference type="PANTHER" id="PTHR46060">
    <property type="entry name" value="MARINER MOS1 TRANSPOSASE-LIKE PROTEIN"/>
    <property type="match status" value="1"/>
</dbReference>
<organism evidence="1 2">
    <name type="scientific">Cordylochernes scorpioides</name>
    <dbReference type="NCBI Taxonomy" id="51811"/>
    <lineage>
        <taxon>Eukaryota</taxon>
        <taxon>Metazoa</taxon>
        <taxon>Ecdysozoa</taxon>
        <taxon>Arthropoda</taxon>
        <taxon>Chelicerata</taxon>
        <taxon>Arachnida</taxon>
        <taxon>Pseudoscorpiones</taxon>
        <taxon>Cheliferoidea</taxon>
        <taxon>Chernetidae</taxon>
        <taxon>Cordylochernes</taxon>
    </lineage>
</organism>
<dbReference type="InterPro" id="IPR036397">
    <property type="entry name" value="RNaseH_sf"/>
</dbReference>
<keyword evidence="2" id="KW-1185">Reference proteome</keyword>
<sequence>MDETWVYHYTSETKQQSKLWVEAGVSAPKKAKSIAYAGKVMANLLGHSSYSPDLAPSDIHLFPNLWIFVSGKSFNSNKEVERAFDKYYNGLPDKFRRGILILEKRWTKAAHSSQVGHTFRPSYRSYEVHCRKDDVHQKINSNPTWKRREFSSVESIENKSTEGVDECQNANEDKELRFGGIIQIDSNDMINNSVCFIAGWRSYEGWVEFEGVEDRNLCVGDVGAVHTGDMNLDVLVEGAG</sequence>
<protein>
    <submittedName>
        <fullName evidence="1">Uncharacterized protein</fullName>
    </submittedName>
</protein>
<dbReference type="PANTHER" id="PTHR46060:SF3">
    <property type="entry name" value="PROTEIN GVQW3"/>
    <property type="match status" value="1"/>
</dbReference>
<reference evidence="1 2" key="1">
    <citation type="submission" date="2022-01" db="EMBL/GenBank/DDBJ databases">
        <title>A chromosomal length assembly of Cordylochernes scorpioides.</title>
        <authorList>
            <person name="Zeh D."/>
            <person name="Zeh J."/>
        </authorList>
    </citation>
    <scope>NUCLEOTIDE SEQUENCE [LARGE SCALE GENOMIC DNA]</scope>
    <source>
        <strain evidence="1">IN4F17</strain>
        <tissue evidence="1">Whole Body</tissue>
    </source>
</reference>
<evidence type="ECO:0000313" key="1">
    <source>
        <dbReference type="EMBL" id="UYV66482.1"/>
    </source>
</evidence>